<accession>A0AAD6T3W4</accession>
<dbReference type="Proteomes" id="UP001218188">
    <property type="component" value="Unassembled WGS sequence"/>
</dbReference>
<gene>
    <name evidence="2" type="ORF">C8F04DRAFT_951966</name>
</gene>
<comment type="caution">
    <text evidence="2">The sequence shown here is derived from an EMBL/GenBank/DDBJ whole genome shotgun (WGS) entry which is preliminary data.</text>
</comment>
<protein>
    <submittedName>
        <fullName evidence="2">Uncharacterized protein</fullName>
    </submittedName>
</protein>
<proteinExistence type="predicted"/>
<organism evidence="2 3">
    <name type="scientific">Mycena alexandri</name>
    <dbReference type="NCBI Taxonomy" id="1745969"/>
    <lineage>
        <taxon>Eukaryota</taxon>
        <taxon>Fungi</taxon>
        <taxon>Dikarya</taxon>
        <taxon>Basidiomycota</taxon>
        <taxon>Agaricomycotina</taxon>
        <taxon>Agaricomycetes</taxon>
        <taxon>Agaricomycetidae</taxon>
        <taxon>Agaricales</taxon>
        <taxon>Marasmiineae</taxon>
        <taxon>Mycenaceae</taxon>
        <taxon>Mycena</taxon>
    </lineage>
</organism>
<feature type="compositionally biased region" description="Basic and acidic residues" evidence="1">
    <location>
        <begin position="33"/>
        <end position="45"/>
    </location>
</feature>
<dbReference type="AlphaFoldDB" id="A0AAD6T3W4"/>
<reference evidence="2" key="1">
    <citation type="submission" date="2023-03" db="EMBL/GenBank/DDBJ databases">
        <title>Massive genome expansion in bonnet fungi (Mycena s.s.) driven by repeated elements and novel gene families across ecological guilds.</title>
        <authorList>
            <consortium name="Lawrence Berkeley National Laboratory"/>
            <person name="Harder C.B."/>
            <person name="Miyauchi S."/>
            <person name="Viragh M."/>
            <person name="Kuo A."/>
            <person name="Thoen E."/>
            <person name="Andreopoulos B."/>
            <person name="Lu D."/>
            <person name="Skrede I."/>
            <person name="Drula E."/>
            <person name="Henrissat B."/>
            <person name="Morin E."/>
            <person name="Kohler A."/>
            <person name="Barry K."/>
            <person name="LaButti K."/>
            <person name="Morin E."/>
            <person name="Salamov A."/>
            <person name="Lipzen A."/>
            <person name="Mereny Z."/>
            <person name="Hegedus B."/>
            <person name="Baldrian P."/>
            <person name="Stursova M."/>
            <person name="Weitz H."/>
            <person name="Taylor A."/>
            <person name="Grigoriev I.V."/>
            <person name="Nagy L.G."/>
            <person name="Martin F."/>
            <person name="Kauserud H."/>
        </authorList>
    </citation>
    <scope>NUCLEOTIDE SEQUENCE</scope>
    <source>
        <strain evidence="2">CBHHK200</strain>
    </source>
</reference>
<sequence length="101" mass="11801">STLSCQLSILDLASFSIATSIPYRFQIVTETKTVDHSDHPDDKHGHPPFPKPPTLSTDPTQVLRRKIECRIRERKILHQEKKRGNFGLDDLRRMIRRLQNR</sequence>
<evidence type="ECO:0000256" key="1">
    <source>
        <dbReference type="SAM" id="MobiDB-lite"/>
    </source>
</evidence>
<feature type="region of interest" description="Disordered" evidence="1">
    <location>
        <begin position="33"/>
        <end position="61"/>
    </location>
</feature>
<feature type="non-terminal residue" evidence="2">
    <location>
        <position position="1"/>
    </location>
</feature>
<dbReference type="EMBL" id="JARJCM010000034">
    <property type="protein sequence ID" value="KAJ7037975.1"/>
    <property type="molecule type" value="Genomic_DNA"/>
</dbReference>
<name>A0AAD6T3W4_9AGAR</name>
<evidence type="ECO:0000313" key="3">
    <source>
        <dbReference type="Proteomes" id="UP001218188"/>
    </source>
</evidence>
<keyword evidence="3" id="KW-1185">Reference proteome</keyword>
<evidence type="ECO:0000313" key="2">
    <source>
        <dbReference type="EMBL" id="KAJ7037975.1"/>
    </source>
</evidence>